<dbReference type="EMBL" id="SVAF01000005">
    <property type="protein sequence ID" value="MBE6164198.1"/>
    <property type="molecule type" value="Genomic_DNA"/>
</dbReference>
<evidence type="ECO:0000313" key="1">
    <source>
        <dbReference type="EMBL" id="MBE6164198.1"/>
    </source>
</evidence>
<protein>
    <submittedName>
        <fullName evidence="1">Uncharacterized protein</fullName>
    </submittedName>
</protein>
<name>A0A927XEG5_9STRE</name>
<accession>A0A927XEG5</accession>
<comment type="caution">
    <text evidence="1">The sequence shown here is derived from an EMBL/GenBank/DDBJ whole genome shotgun (WGS) entry which is preliminary data.</text>
</comment>
<evidence type="ECO:0000313" key="2">
    <source>
        <dbReference type="Proteomes" id="UP000700800"/>
    </source>
</evidence>
<gene>
    <name evidence="1" type="ORF">E7156_02580</name>
</gene>
<organism evidence="1 2">
    <name type="scientific">Streptococcus gallolyticus</name>
    <dbReference type="NCBI Taxonomy" id="315405"/>
    <lineage>
        <taxon>Bacteria</taxon>
        <taxon>Bacillati</taxon>
        <taxon>Bacillota</taxon>
        <taxon>Bacilli</taxon>
        <taxon>Lactobacillales</taxon>
        <taxon>Streptococcaceae</taxon>
        <taxon>Streptococcus</taxon>
    </lineage>
</organism>
<reference evidence="1" key="1">
    <citation type="submission" date="2019-04" db="EMBL/GenBank/DDBJ databases">
        <title>Evolution of Biomass-Degrading Anaerobic Consortia Revealed by Metagenomics.</title>
        <authorList>
            <person name="Peng X."/>
        </authorList>
    </citation>
    <scope>NUCLEOTIDE SEQUENCE</scope>
    <source>
        <strain evidence="1">SIG195</strain>
    </source>
</reference>
<dbReference type="AlphaFoldDB" id="A0A927XEG5"/>
<sequence length="445" mass="53275">MEKLKKYHVQEKEIMKFEYTKKYLMDMASLRLDCRIKEINNERKEVANKEYYWEYGKLNKKKTKYNRLTNKEICPNNAPLIGQIRKGKVTEKNPHLFTPTTLIDIYNNCKLNPIESIIGLEKEEVARFRERNIMYKSYNEIFWGSSDEQFELRSFFPTAVILDILCEQYDENLWRIVLGYTPLNIEFEKLKISVGDVEKVYQILIKDYWELLMTGIFRATEKFGIIGNSITDIFVLRIEEFIKFYNLNYPIKFEGENRLVKIENILTDFYNLTLKEKFEQFMHKYNSEIEYHSLETLVSIQKEMQRWQKAIINSGELDSLGINSDPQKDTFLTTLENKNKENPFVDDAKDLLYATRIIEIIENLFNEMTEFQSKYEDSDHWDGTYLGYVKKYRHGNEILDYFKNGNVEVIRPLIEEKMRYANAGLKRKSMYIKKHPDSWVAREKD</sequence>
<proteinExistence type="predicted"/>
<dbReference type="Proteomes" id="UP000700800">
    <property type="component" value="Unassembled WGS sequence"/>
</dbReference>